<feature type="domain" description="Flavinylation-associated cytochrome" evidence="2">
    <location>
        <begin position="82"/>
        <end position="142"/>
    </location>
</feature>
<reference evidence="3" key="1">
    <citation type="submission" date="2016-01" db="EMBL/GenBank/DDBJ databases">
        <authorList>
            <person name="Mcilroy J.S."/>
            <person name="Karst M S."/>
            <person name="Albertsen M."/>
        </authorList>
    </citation>
    <scope>NUCLEOTIDE SEQUENCE</scope>
    <source>
        <strain evidence="3">Cfx-K</strain>
    </source>
</reference>
<evidence type="ECO:0000313" key="3">
    <source>
        <dbReference type="EMBL" id="CUS03498.2"/>
    </source>
</evidence>
<dbReference type="SUPFAM" id="SSF81342">
    <property type="entry name" value="Transmembrane di-heme cytochromes"/>
    <property type="match status" value="1"/>
</dbReference>
<dbReference type="RefSeq" id="WP_095042983.1">
    <property type="nucleotide sequence ID" value="NZ_LN890655.1"/>
</dbReference>
<dbReference type="AlphaFoldDB" id="A0A160T3D7"/>
<evidence type="ECO:0000259" key="2">
    <source>
        <dbReference type="Pfam" id="PF14358"/>
    </source>
</evidence>
<dbReference type="OrthoDB" id="9779183at2"/>
<accession>A0A160T3D7</accession>
<dbReference type="Proteomes" id="UP000215027">
    <property type="component" value="Chromosome I"/>
</dbReference>
<dbReference type="GO" id="GO:0022904">
    <property type="term" value="P:respiratory electron transport chain"/>
    <property type="evidence" value="ECO:0007669"/>
    <property type="project" value="InterPro"/>
</dbReference>
<gene>
    <name evidence="3" type="ORF">CFX0092_A1620</name>
</gene>
<keyword evidence="1" id="KW-0812">Transmembrane</keyword>
<dbReference type="GO" id="GO:0016020">
    <property type="term" value="C:membrane"/>
    <property type="evidence" value="ECO:0007669"/>
    <property type="project" value="InterPro"/>
</dbReference>
<keyword evidence="1" id="KW-1133">Transmembrane helix</keyword>
<keyword evidence="1" id="KW-0472">Membrane</keyword>
<feature type="transmembrane region" description="Helical" evidence="1">
    <location>
        <begin position="42"/>
        <end position="64"/>
    </location>
</feature>
<dbReference type="KEGG" id="pbf:CFX0092_A1620"/>
<dbReference type="InterPro" id="IPR016174">
    <property type="entry name" value="Di-haem_cyt_TM"/>
</dbReference>
<keyword evidence="4" id="KW-1185">Reference proteome</keyword>
<dbReference type="Pfam" id="PF14358">
    <property type="entry name" value="DUF4405"/>
    <property type="match status" value="1"/>
</dbReference>
<evidence type="ECO:0000313" key="4">
    <source>
        <dbReference type="Proteomes" id="UP000215027"/>
    </source>
</evidence>
<dbReference type="InterPro" id="IPR025517">
    <property type="entry name" value="DUF4405"/>
</dbReference>
<evidence type="ECO:0000256" key="1">
    <source>
        <dbReference type="SAM" id="Phobius"/>
    </source>
</evidence>
<dbReference type="EMBL" id="LN890655">
    <property type="protein sequence ID" value="CUS03498.2"/>
    <property type="molecule type" value="Genomic_DNA"/>
</dbReference>
<sequence length="167" mass="18773">MTTSVKRKSNPTKINLWLDVAIFAAFLLALDPRLTGIAIHEWLSLAAAVAVLTHLLWHWDWIIAVSRRFLGRTSGAARLNYVVDALFFIDLTVVMLSGLMVSQAILPWLGLTAPAGSFWRILHSLSADWAVILVAVHTALHWKWLVNAFKRYVVRPVGALRRQTEIP</sequence>
<organism evidence="3 4">
    <name type="scientific">Candidatus Promineifilum breve</name>
    <dbReference type="NCBI Taxonomy" id="1806508"/>
    <lineage>
        <taxon>Bacteria</taxon>
        <taxon>Bacillati</taxon>
        <taxon>Chloroflexota</taxon>
        <taxon>Ardenticatenia</taxon>
        <taxon>Candidatus Promineifilales</taxon>
        <taxon>Candidatus Promineifilaceae</taxon>
        <taxon>Candidatus Promineifilum</taxon>
    </lineage>
</organism>
<proteinExistence type="predicted"/>
<name>A0A160T3D7_9CHLR</name>
<feature type="transmembrane region" description="Helical" evidence="1">
    <location>
        <begin position="129"/>
        <end position="146"/>
    </location>
</feature>
<feature type="transmembrane region" description="Helical" evidence="1">
    <location>
        <begin position="12"/>
        <end position="30"/>
    </location>
</feature>
<feature type="transmembrane region" description="Helical" evidence="1">
    <location>
        <begin position="85"/>
        <end position="109"/>
    </location>
</feature>
<protein>
    <recommendedName>
        <fullName evidence="2">Flavinylation-associated cytochrome domain-containing protein</fullName>
    </recommendedName>
</protein>